<keyword evidence="4" id="KW-1185">Reference proteome</keyword>
<reference evidence="3 4" key="1">
    <citation type="submission" date="2024-07" db="EMBL/GenBank/DDBJ databases">
        <authorList>
            <person name="Thanompreechachai J."/>
            <person name="Duangmal K."/>
        </authorList>
    </citation>
    <scope>NUCLEOTIDE SEQUENCE [LARGE SCALE GENOMIC DNA]</scope>
    <source>
        <strain evidence="3 4">KCTC 19886</strain>
    </source>
</reference>
<keyword evidence="1" id="KW-0812">Transmembrane</keyword>
<dbReference type="Pfam" id="PF04892">
    <property type="entry name" value="VanZ"/>
    <property type="match status" value="1"/>
</dbReference>
<gene>
    <name evidence="3" type="ORF">AB1207_17875</name>
</gene>
<sequence>MLSTFLVEHRWVTPVLLLVLVVAGLLVGPGLVRRPRLAWALAGLSVLPLLALTLVPTSRELVAGCEVQWAWPTPARVEAFANLVLFVGPVFLAGAATRRWLLAAAAGSASSALVELLQAVVPLLGRSCDTNDWLANTLGSVLGGALALLVLRLARRRAVVRVD</sequence>
<organism evidence="3 4">
    <name type="scientific">Kineococcus endophyticus</name>
    <dbReference type="NCBI Taxonomy" id="1181883"/>
    <lineage>
        <taxon>Bacteria</taxon>
        <taxon>Bacillati</taxon>
        <taxon>Actinomycetota</taxon>
        <taxon>Actinomycetes</taxon>
        <taxon>Kineosporiales</taxon>
        <taxon>Kineosporiaceae</taxon>
        <taxon>Kineococcus</taxon>
    </lineage>
</organism>
<evidence type="ECO:0000259" key="2">
    <source>
        <dbReference type="Pfam" id="PF04892"/>
    </source>
</evidence>
<name>A0ABV3PBN7_9ACTN</name>
<proteinExistence type="predicted"/>
<protein>
    <submittedName>
        <fullName evidence="3">VanZ family protein</fullName>
    </submittedName>
</protein>
<accession>A0ABV3PBN7</accession>
<keyword evidence="1" id="KW-1133">Transmembrane helix</keyword>
<feature type="transmembrane region" description="Helical" evidence="1">
    <location>
        <begin position="100"/>
        <end position="121"/>
    </location>
</feature>
<feature type="domain" description="VanZ-like" evidence="2">
    <location>
        <begin position="58"/>
        <end position="149"/>
    </location>
</feature>
<dbReference type="RefSeq" id="WP_367639756.1">
    <property type="nucleotide sequence ID" value="NZ_JBFNQN010000012.1"/>
</dbReference>
<evidence type="ECO:0000256" key="1">
    <source>
        <dbReference type="SAM" id="Phobius"/>
    </source>
</evidence>
<feature type="transmembrane region" description="Helical" evidence="1">
    <location>
        <begin position="75"/>
        <end position="93"/>
    </location>
</feature>
<dbReference type="InterPro" id="IPR006976">
    <property type="entry name" value="VanZ-like"/>
</dbReference>
<comment type="caution">
    <text evidence="3">The sequence shown here is derived from an EMBL/GenBank/DDBJ whole genome shotgun (WGS) entry which is preliminary data.</text>
</comment>
<feature type="transmembrane region" description="Helical" evidence="1">
    <location>
        <begin position="12"/>
        <end position="32"/>
    </location>
</feature>
<keyword evidence="1" id="KW-0472">Membrane</keyword>
<dbReference type="Proteomes" id="UP001555826">
    <property type="component" value="Unassembled WGS sequence"/>
</dbReference>
<evidence type="ECO:0000313" key="3">
    <source>
        <dbReference type="EMBL" id="MEW9266622.1"/>
    </source>
</evidence>
<evidence type="ECO:0000313" key="4">
    <source>
        <dbReference type="Proteomes" id="UP001555826"/>
    </source>
</evidence>
<dbReference type="EMBL" id="JBFNQN010000012">
    <property type="protein sequence ID" value="MEW9266622.1"/>
    <property type="molecule type" value="Genomic_DNA"/>
</dbReference>
<feature type="transmembrane region" description="Helical" evidence="1">
    <location>
        <begin position="37"/>
        <end position="55"/>
    </location>
</feature>
<feature type="transmembrane region" description="Helical" evidence="1">
    <location>
        <begin position="133"/>
        <end position="151"/>
    </location>
</feature>